<dbReference type="KEGG" id="cfus:CYFUS_006181"/>
<evidence type="ECO:0000313" key="2">
    <source>
        <dbReference type="EMBL" id="ATB40725.1"/>
    </source>
</evidence>
<dbReference type="AlphaFoldDB" id="A0A250J9Z1"/>
<feature type="compositionally biased region" description="Polar residues" evidence="1">
    <location>
        <begin position="74"/>
        <end position="85"/>
    </location>
</feature>
<accession>A0A250J9Z1</accession>
<feature type="compositionally biased region" description="Polar residues" evidence="1">
    <location>
        <begin position="18"/>
        <end position="38"/>
    </location>
</feature>
<gene>
    <name evidence="2" type="ORF">CYFUS_006181</name>
</gene>
<proteinExistence type="predicted"/>
<evidence type="ECO:0000256" key="1">
    <source>
        <dbReference type="SAM" id="MobiDB-lite"/>
    </source>
</evidence>
<dbReference type="Proteomes" id="UP000217257">
    <property type="component" value="Chromosome"/>
</dbReference>
<evidence type="ECO:0000313" key="3">
    <source>
        <dbReference type="Proteomes" id="UP000217257"/>
    </source>
</evidence>
<dbReference type="EMBL" id="CP022098">
    <property type="protein sequence ID" value="ATB40725.1"/>
    <property type="molecule type" value="Genomic_DNA"/>
</dbReference>
<feature type="region of interest" description="Disordered" evidence="1">
    <location>
        <begin position="18"/>
        <end position="92"/>
    </location>
</feature>
<name>A0A250J9Z1_9BACT</name>
<protein>
    <submittedName>
        <fullName evidence="2">Uncharacterized protein</fullName>
    </submittedName>
</protein>
<reference evidence="2 3" key="1">
    <citation type="submission" date="2017-06" db="EMBL/GenBank/DDBJ databases">
        <title>Sequencing and comparative analysis of myxobacterial genomes.</title>
        <authorList>
            <person name="Rupp O."/>
            <person name="Goesmann A."/>
            <person name="Sogaard-Andersen L."/>
        </authorList>
    </citation>
    <scope>NUCLEOTIDE SEQUENCE [LARGE SCALE GENOMIC DNA]</scope>
    <source>
        <strain evidence="2 3">DSM 52655</strain>
    </source>
</reference>
<sequence length="326" mass="32549">MLWSGTSLSSLRFAMSSISGTRSPQSSYPVAGNNSASSAPKEEKSGFLDKNQPKNQVGKQWGDDVFDPKKDPRQVSQSNTSTGQVDGNHGGNYVEWQRDVAEFKTGTGFSAEGTGAGFEASALEVQGDANYVLMPTKIGASAGAEANLASVRGDAGFGKDLDALGLGKVDGKVYGGVHGEALVGANADAKASIGKDGVEVGAGALAGAEASGTAKGEFGPVGGSVTGSAIAGVGGAINGKARFEDGKLTIGASAKGALGVGFGVGTSFTIDFNKVKNTADNITGGKASEAVHTVTDGAKGVTDKVAEGAKDLGKDIKKGFSSIFGI</sequence>
<organism evidence="2 3">
    <name type="scientific">Cystobacter fuscus</name>
    <dbReference type="NCBI Taxonomy" id="43"/>
    <lineage>
        <taxon>Bacteria</taxon>
        <taxon>Pseudomonadati</taxon>
        <taxon>Myxococcota</taxon>
        <taxon>Myxococcia</taxon>
        <taxon>Myxococcales</taxon>
        <taxon>Cystobacterineae</taxon>
        <taxon>Archangiaceae</taxon>
        <taxon>Cystobacter</taxon>
    </lineage>
</organism>